<name>A0A397I7T1_9GLOM</name>
<gene>
    <name evidence="1" type="ORF">Glove_264g13</name>
</gene>
<protein>
    <submittedName>
        <fullName evidence="1">Uncharacterized protein</fullName>
    </submittedName>
</protein>
<comment type="caution">
    <text evidence="1">The sequence shown here is derived from an EMBL/GenBank/DDBJ whole genome shotgun (WGS) entry which is preliminary data.</text>
</comment>
<dbReference type="EMBL" id="PQFF01000241">
    <property type="protein sequence ID" value="RHZ70947.1"/>
    <property type="molecule type" value="Genomic_DNA"/>
</dbReference>
<keyword evidence="2" id="KW-1185">Reference proteome</keyword>
<evidence type="ECO:0000313" key="1">
    <source>
        <dbReference type="EMBL" id="RHZ70947.1"/>
    </source>
</evidence>
<organism evidence="1 2">
    <name type="scientific">Diversispora epigaea</name>
    <dbReference type="NCBI Taxonomy" id="1348612"/>
    <lineage>
        <taxon>Eukaryota</taxon>
        <taxon>Fungi</taxon>
        <taxon>Fungi incertae sedis</taxon>
        <taxon>Mucoromycota</taxon>
        <taxon>Glomeromycotina</taxon>
        <taxon>Glomeromycetes</taxon>
        <taxon>Diversisporales</taxon>
        <taxon>Diversisporaceae</taxon>
        <taxon>Diversispora</taxon>
    </lineage>
</organism>
<reference evidence="1 2" key="1">
    <citation type="submission" date="2018-08" db="EMBL/GenBank/DDBJ databases">
        <title>Genome and evolution of the arbuscular mycorrhizal fungus Diversispora epigaea (formerly Glomus versiforme) and its bacterial endosymbionts.</title>
        <authorList>
            <person name="Sun X."/>
            <person name="Fei Z."/>
            <person name="Harrison M."/>
        </authorList>
    </citation>
    <scope>NUCLEOTIDE SEQUENCE [LARGE SCALE GENOMIC DNA]</scope>
    <source>
        <strain evidence="1 2">IT104</strain>
    </source>
</reference>
<proteinExistence type="predicted"/>
<dbReference type="AlphaFoldDB" id="A0A397I7T1"/>
<accession>A0A397I7T1</accession>
<sequence>MRTRELKNIVLQTSKLALCICILTNTYDKDDYNVIIEVENKENFLTAHSNRLEAWYEGNSAENVWRGNDGNDGVVQMMGMMELCK</sequence>
<evidence type="ECO:0000313" key="2">
    <source>
        <dbReference type="Proteomes" id="UP000266861"/>
    </source>
</evidence>
<dbReference type="Proteomes" id="UP000266861">
    <property type="component" value="Unassembled WGS sequence"/>
</dbReference>